<dbReference type="Pfam" id="PF09419">
    <property type="entry name" value="PGP_phosphatase"/>
    <property type="match status" value="1"/>
</dbReference>
<organism evidence="1 2">
    <name type="scientific">Stylonychia lemnae</name>
    <name type="common">Ciliate</name>
    <dbReference type="NCBI Taxonomy" id="5949"/>
    <lineage>
        <taxon>Eukaryota</taxon>
        <taxon>Sar</taxon>
        <taxon>Alveolata</taxon>
        <taxon>Ciliophora</taxon>
        <taxon>Intramacronucleata</taxon>
        <taxon>Spirotrichea</taxon>
        <taxon>Stichotrichia</taxon>
        <taxon>Sporadotrichida</taxon>
        <taxon>Oxytrichidae</taxon>
        <taxon>Stylonychinae</taxon>
        <taxon>Stylonychia</taxon>
    </lineage>
</organism>
<keyword evidence="2" id="KW-1185">Reference proteome</keyword>
<sequence>MNQKLIRKSKTAQMNANRCSNLIKEALLLEDTLKIKVIRHLRKKPEVRDDIYKHFNLSLDSNQKHTNIAMIGDRILADTVMGHQHGFFTIDTQPFTTKNENFMVKMSRKIEAHLLPSLSSKDPPHHEIFDKISKKELSKEIILS</sequence>
<dbReference type="InParanoid" id="A0A078APD1"/>
<dbReference type="Proteomes" id="UP000039865">
    <property type="component" value="Unassembled WGS sequence"/>
</dbReference>
<name>A0A078APD1_STYLE</name>
<evidence type="ECO:0000313" key="1">
    <source>
        <dbReference type="EMBL" id="CDW84225.1"/>
    </source>
</evidence>
<accession>A0A078APD1</accession>
<protein>
    <submittedName>
        <fullName evidence="1">Uncharacterized protein</fullName>
    </submittedName>
</protein>
<dbReference type="AlphaFoldDB" id="A0A078APD1"/>
<dbReference type="InterPro" id="IPR027706">
    <property type="entry name" value="PGP_Pase"/>
</dbReference>
<dbReference type="OrthoDB" id="198652at2759"/>
<reference evidence="1 2" key="1">
    <citation type="submission" date="2014-06" db="EMBL/GenBank/DDBJ databases">
        <authorList>
            <person name="Swart Estienne"/>
        </authorList>
    </citation>
    <scope>NUCLEOTIDE SEQUENCE [LARGE SCALE GENOMIC DNA]</scope>
    <source>
        <strain evidence="1 2">130c</strain>
    </source>
</reference>
<dbReference type="EMBL" id="CCKQ01012607">
    <property type="protein sequence ID" value="CDW84225.1"/>
    <property type="molecule type" value="Genomic_DNA"/>
</dbReference>
<evidence type="ECO:0000313" key="2">
    <source>
        <dbReference type="Proteomes" id="UP000039865"/>
    </source>
</evidence>
<gene>
    <name evidence="1" type="primary">Contig15670.g16693</name>
    <name evidence="1" type="ORF">STYLEM_13282</name>
</gene>
<dbReference type="GO" id="GO:0008962">
    <property type="term" value="F:phosphatidylglycerophosphatase activity"/>
    <property type="evidence" value="ECO:0007669"/>
    <property type="project" value="InterPro"/>
</dbReference>
<proteinExistence type="predicted"/>